<keyword evidence="2" id="KW-0812">Transmembrane</keyword>
<feature type="region of interest" description="Disordered" evidence="1">
    <location>
        <begin position="19"/>
        <end position="44"/>
    </location>
</feature>
<proteinExistence type="predicted"/>
<dbReference type="InterPro" id="IPR036779">
    <property type="entry name" value="LysM_dom_sf"/>
</dbReference>
<dbReference type="SMART" id="SM00257">
    <property type="entry name" value="LysM"/>
    <property type="match status" value="1"/>
</dbReference>
<comment type="caution">
    <text evidence="5">The sequence shown here is derived from an EMBL/GenBank/DDBJ whole genome shotgun (WGS) entry which is preliminary data.</text>
</comment>
<accession>A0A4R5VPR4</accession>
<dbReference type="Proteomes" id="UP001178888">
    <property type="component" value="Unassembled WGS sequence"/>
</dbReference>
<dbReference type="SUPFAM" id="SSF54106">
    <property type="entry name" value="LysM domain"/>
    <property type="match status" value="1"/>
</dbReference>
<reference evidence="4" key="2">
    <citation type="submission" date="2023-08" db="EMBL/GenBank/DDBJ databases">
        <title>Nitrogen cycling bacteria in agricultural field soils.</title>
        <authorList>
            <person name="Jang J."/>
        </authorList>
    </citation>
    <scope>NUCLEOTIDE SEQUENCE</scope>
    <source>
        <strain evidence="4">PS3-36</strain>
    </source>
</reference>
<dbReference type="CDD" id="cd00118">
    <property type="entry name" value="LysM"/>
    <property type="match status" value="1"/>
</dbReference>
<evidence type="ECO:0000256" key="2">
    <source>
        <dbReference type="SAM" id="Phobius"/>
    </source>
</evidence>
<evidence type="ECO:0000259" key="3">
    <source>
        <dbReference type="PROSITE" id="PS51782"/>
    </source>
</evidence>
<feature type="compositionally biased region" description="Basic and acidic residues" evidence="1">
    <location>
        <begin position="144"/>
        <end position="156"/>
    </location>
</feature>
<name>A0A4R5VPR4_9BACI</name>
<feature type="region of interest" description="Disordered" evidence="1">
    <location>
        <begin position="98"/>
        <end position="180"/>
    </location>
</feature>
<evidence type="ECO:0000313" key="6">
    <source>
        <dbReference type="Proteomes" id="UP000295132"/>
    </source>
</evidence>
<organism evidence="5 6">
    <name type="scientific">Bacillus salipaludis</name>
    <dbReference type="NCBI Taxonomy" id="2547811"/>
    <lineage>
        <taxon>Bacteria</taxon>
        <taxon>Bacillati</taxon>
        <taxon>Bacillota</taxon>
        <taxon>Bacilli</taxon>
        <taxon>Bacillales</taxon>
        <taxon>Bacillaceae</taxon>
        <taxon>Bacillus</taxon>
    </lineage>
</organism>
<evidence type="ECO:0000256" key="1">
    <source>
        <dbReference type="SAM" id="MobiDB-lite"/>
    </source>
</evidence>
<feature type="domain" description="LysM" evidence="3">
    <location>
        <begin position="187"/>
        <end position="233"/>
    </location>
</feature>
<dbReference type="EMBL" id="JAVGVR010000001">
    <property type="protein sequence ID" value="MDQ6599498.1"/>
    <property type="molecule type" value="Genomic_DNA"/>
</dbReference>
<dbReference type="AlphaFoldDB" id="A0A4R5VPR4"/>
<dbReference type="InterPro" id="IPR018392">
    <property type="entry name" value="LysM"/>
</dbReference>
<gene>
    <name evidence="5" type="ORF">E2K98_16090</name>
    <name evidence="4" type="ORF">RCG21_24705</name>
</gene>
<feature type="transmembrane region" description="Helical" evidence="2">
    <location>
        <begin position="53"/>
        <end position="75"/>
    </location>
</feature>
<evidence type="ECO:0000313" key="4">
    <source>
        <dbReference type="EMBL" id="MDQ6599498.1"/>
    </source>
</evidence>
<feature type="compositionally biased region" description="Basic and acidic residues" evidence="1">
    <location>
        <begin position="19"/>
        <end position="32"/>
    </location>
</feature>
<keyword evidence="2" id="KW-1133">Transmembrane helix</keyword>
<evidence type="ECO:0000313" key="5">
    <source>
        <dbReference type="EMBL" id="TDK60227.1"/>
    </source>
</evidence>
<sequence>MNPEEPYRDQAERLKRRIEKINEKPENGERLPPRGQLHRQKPKKTKVKLKYPIIRLLVLLFILLPITCFSIISYYHGKKITGAEKVSGNQSGYESIKLETSQQDKEAGSDISESEKKEVKQDSSDLNAKSDDNKTEPASSQLPEKSEEPKKPEQNKTVKRQTGQNEMEKSKTDQLKTAAPAEKRKLVYHTVQPKETLFRIAMNYYHSKSGINIIRDANHLQNNQIYTGQVLKIPLNN</sequence>
<reference evidence="5 6" key="1">
    <citation type="submission" date="2019-03" db="EMBL/GenBank/DDBJ databases">
        <title>Bacillus niacini sp. nov. a Nicotinate-Metabolizing Mesophile Isolated from Soil.</title>
        <authorList>
            <person name="Zhang G."/>
        </authorList>
    </citation>
    <scope>NUCLEOTIDE SEQUENCE [LARGE SCALE GENOMIC DNA]</scope>
    <source>
        <strain evidence="5 6">WN066</strain>
    </source>
</reference>
<evidence type="ECO:0000313" key="7">
    <source>
        <dbReference type="Proteomes" id="UP001178888"/>
    </source>
</evidence>
<keyword evidence="7" id="KW-1185">Reference proteome</keyword>
<dbReference type="Gene3D" id="3.10.350.10">
    <property type="entry name" value="LysM domain"/>
    <property type="match status" value="1"/>
</dbReference>
<keyword evidence="2" id="KW-0472">Membrane</keyword>
<dbReference type="EMBL" id="SMYO01000007">
    <property type="protein sequence ID" value="TDK60227.1"/>
    <property type="molecule type" value="Genomic_DNA"/>
</dbReference>
<dbReference type="Pfam" id="PF01476">
    <property type="entry name" value="LysM"/>
    <property type="match status" value="1"/>
</dbReference>
<dbReference type="PROSITE" id="PS51782">
    <property type="entry name" value="LYSM"/>
    <property type="match status" value="1"/>
</dbReference>
<dbReference type="RefSeq" id="WP_133335843.1">
    <property type="nucleotide sequence ID" value="NZ_JAVGVR010000001.1"/>
</dbReference>
<feature type="compositionally biased region" description="Basic and acidic residues" evidence="1">
    <location>
        <begin position="102"/>
        <end position="135"/>
    </location>
</feature>
<dbReference type="Proteomes" id="UP000295132">
    <property type="component" value="Unassembled WGS sequence"/>
</dbReference>
<protein>
    <submittedName>
        <fullName evidence="5">LysM peptidoglycan-binding domain-containing protein</fullName>
    </submittedName>
</protein>